<proteinExistence type="predicted"/>
<name>A0A834MJS6_RHYFE</name>
<dbReference type="Pfam" id="PF04882">
    <property type="entry name" value="Peroxin-3"/>
    <property type="match status" value="2"/>
</dbReference>
<dbReference type="Proteomes" id="UP000625711">
    <property type="component" value="Unassembled WGS sequence"/>
</dbReference>
<dbReference type="PANTHER" id="PTHR28080">
    <property type="entry name" value="PEROXISOMAL BIOGENESIS FACTOR 3"/>
    <property type="match status" value="1"/>
</dbReference>
<evidence type="ECO:0000256" key="5">
    <source>
        <dbReference type="ARBA" id="ARBA00029630"/>
    </source>
</evidence>
<evidence type="ECO:0000256" key="4">
    <source>
        <dbReference type="ARBA" id="ARBA00025338"/>
    </source>
</evidence>
<accession>A0A834MJS6</accession>
<reference evidence="6" key="1">
    <citation type="submission" date="2020-08" db="EMBL/GenBank/DDBJ databases">
        <title>Genome sequencing and assembly of the red palm weevil Rhynchophorus ferrugineus.</title>
        <authorList>
            <person name="Dias G.B."/>
            <person name="Bergman C.M."/>
            <person name="Manee M."/>
        </authorList>
    </citation>
    <scope>NUCLEOTIDE SEQUENCE</scope>
    <source>
        <strain evidence="6">AA-2017</strain>
        <tissue evidence="6">Whole larva</tissue>
    </source>
</reference>
<protein>
    <recommendedName>
        <fullName evidence="2">Peroxisomal biogenesis factor 3</fullName>
    </recommendedName>
    <alternativeName>
        <fullName evidence="5">Peroxisomal assembly protein PEX3</fullName>
    </alternativeName>
</protein>
<evidence type="ECO:0000313" key="7">
    <source>
        <dbReference type="Proteomes" id="UP000625711"/>
    </source>
</evidence>
<comment type="function">
    <text evidence="4">Involved in peroxisome biosynthesis and integrity. Assembles membrane vesicles before the matrix proteins are translocated. As a docking factor for PEX19, is necessary for the import of peroxisomal membrane proteins in the peroxisomes.</text>
</comment>
<dbReference type="GO" id="GO:0030674">
    <property type="term" value="F:protein-macromolecule adaptor activity"/>
    <property type="evidence" value="ECO:0007669"/>
    <property type="project" value="TreeGrafter"/>
</dbReference>
<evidence type="ECO:0000256" key="3">
    <source>
        <dbReference type="ARBA" id="ARBA00022593"/>
    </source>
</evidence>
<dbReference type="InterPro" id="IPR006966">
    <property type="entry name" value="Peroxin-3"/>
</dbReference>
<evidence type="ECO:0000313" key="6">
    <source>
        <dbReference type="EMBL" id="KAF7281039.1"/>
    </source>
</evidence>
<gene>
    <name evidence="6" type="ORF">GWI33_005223</name>
</gene>
<organism evidence="6 7">
    <name type="scientific">Rhynchophorus ferrugineus</name>
    <name type="common">Red palm weevil</name>
    <name type="synonym">Curculio ferrugineus</name>
    <dbReference type="NCBI Taxonomy" id="354439"/>
    <lineage>
        <taxon>Eukaryota</taxon>
        <taxon>Metazoa</taxon>
        <taxon>Ecdysozoa</taxon>
        <taxon>Arthropoda</taxon>
        <taxon>Hexapoda</taxon>
        <taxon>Insecta</taxon>
        <taxon>Pterygota</taxon>
        <taxon>Neoptera</taxon>
        <taxon>Endopterygota</taxon>
        <taxon>Coleoptera</taxon>
        <taxon>Polyphaga</taxon>
        <taxon>Cucujiformia</taxon>
        <taxon>Curculionidae</taxon>
        <taxon>Dryophthorinae</taxon>
        <taxon>Rhynchophorus</taxon>
    </lineage>
</organism>
<sequence>MSVFSKFKSFLGRHRNKFYLSGLIITGSLLALKYAQKQLRGCHEKEAKEFIERNRKLSHFDSINRTCNQTALNLSSTLLENICTTIDIDKTVNSLNQNSGNKLEMWNTLKVQVFMKAGTIIYSLVMLVITIKLQLNIVGSYLYKDPTSVSAILQEKYLSLCQNFLNEGIEKLANMLKLKFDNILSGVDLKKEMIISDIQTIFWSIQASLNSDMDGPINQFKNYVINTKLSESSDIYSNMLRDTADLLESEEVTSLATHLINCGFTLLVDQLFEFFVTGVSETSDTGNFVNHSQIKKPLAKIIPVLNRLLSKQALPQNLLQDILVSDRLQALCANVYESL</sequence>
<dbReference type="GO" id="GO:0005778">
    <property type="term" value="C:peroxisomal membrane"/>
    <property type="evidence" value="ECO:0007669"/>
    <property type="project" value="InterPro"/>
</dbReference>
<evidence type="ECO:0000256" key="1">
    <source>
        <dbReference type="ARBA" id="ARBA00011494"/>
    </source>
</evidence>
<comment type="subunit">
    <text evidence="1">Interacts with PEX19.</text>
</comment>
<keyword evidence="7" id="KW-1185">Reference proteome</keyword>
<dbReference type="AlphaFoldDB" id="A0A834MJS6"/>
<dbReference type="PANTHER" id="PTHR28080:SF1">
    <property type="entry name" value="PEROXISOMAL BIOGENESIS FACTOR 3"/>
    <property type="match status" value="1"/>
</dbReference>
<dbReference type="OrthoDB" id="45930at2759"/>
<dbReference type="EMBL" id="JAACXV010000262">
    <property type="protein sequence ID" value="KAF7281039.1"/>
    <property type="molecule type" value="Genomic_DNA"/>
</dbReference>
<dbReference type="GO" id="GO:0045046">
    <property type="term" value="P:protein import into peroxisome membrane"/>
    <property type="evidence" value="ECO:0007669"/>
    <property type="project" value="TreeGrafter"/>
</dbReference>
<comment type="caution">
    <text evidence="6">The sequence shown here is derived from an EMBL/GenBank/DDBJ whole genome shotgun (WGS) entry which is preliminary data.</text>
</comment>
<evidence type="ECO:0000256" key="2">
    <source>
        <dbReference type="ARBA" id="ARBA00014294"/>
    </source>
</evidence>
<keyword evidence="3" id="KW-0962">Peroxisome biogenesis</keyword>